<evidence type="ECO:0000259" key="11">
    <source>
        <dbReference type="PROSITE" id="PS51030"/>
    </source>
</evidence>
<keyword evidence="3" id="KW-0863">Zinc-finger</keyword>
<evidence type="ECO:0000313" key="14">
    <source>
        <dbReference type="Proteomes" id="UP000614601"/>
    </source>
</evidence>
<dbReference type="GO" id="GO:0030154">
    <property type="term" value="P:cell differentiation"/>
    <property type="evidence" value="ECO:0007669"/>
    <property type="project" value="TreeGrafter"/>
</dbReference>
<keyword evidence="8" id="KW-0675">Receptor</keyword>
<evidence type="ECO:0000256" key="8">
    <source>
        <dbReference type="ARBA" id="ARBA00023170"/>
    </source>
</evidence>
<evidence type="ECO:0000256" key="7">
    <source>
        <dbReference type="ARBA" id="ARBA00023163"/>
    </source>
</evidence>
<feature type="domain" description="Nuclear receptor" evidence="11">
    <location>
        <begin position="5"/>
        <end position="80"/>
    </location>
</feature>
<dbReference type="PROSITE" id="PS51030">
    <property type="entry name" value="NUCLEAR_REC_DBD_2"/>
    <property type="match status" value="1"/>
</dbReference>
<dbReference type="Gene3D" id="1.10.565.10">
    <property type="entry name" value="Retinoid X Receptor"/>
    <property type="match status" value="1"/>
</dbReference>
<evidence type="ECO:0000256" key="4">
    <source>
        <dbReference type="ARBA" id="ARBA00022833"/>
    </source>
</evidence>
<keyword evidence="2" id="KW-0479">Metal-binding</keyword>
<dbReference type="SMART" id="SM00399">
    <property type="entry name" value="ZnF_C4"/>
    <property type="match status" value="1"/>
</dbReference>
<comment type="similarity">
    <text evidence="1">Belongs to the nuclear hormone receptor family.</text>
</comment>
<evidence type="ECO:0000313" key="13">
    <source>
        <dbReference type="EMBL" id="CAD5220246.1"/>
    </source>
</evidence>
<gene>
    <name evidence="13" type="ORF">BOKJ2_LOCUS8848</name>
</gene>
<dbReference type="GO" id="GO:0008270">
    <property type="term" value="F:zinc ion binding"/>
    <property type="evidence" value="ECO:0007669"/>
    <property type="project" value="UniProtKB-KW"/>
</dbReference>
<accession>A0A811KZD8</accession>
<proteinExistence type="inferred from homology"/>
<evidence type="ECO:0000256" key="1">
    <source>
        <dbReference type="ARBA" id="ARBA00005993"/>
    </source>
</evidence>
<evidence type="ECO:0008006" key="15">
    <source>
        <dbReference type="Google" id="ProtNLM"/>
    </source>
</evidence>
<protein>
    <recommendedName>
        <fullName evidence="15">Nuclear hormone receptor HR96</fullName>
    </recommendedName>
</protein>
<dbReference type="PANTHER" id="PTHR24082:SF283">
    <property type="entry name" value="NUCLEAR HORMONE RECEPTOR HR96"/>
    <property type="match status" value="1"/>
</dbReference>
<dbReference type="GO" id="GO:0004879">
    <property type="term" value="F:nuclear receptor activity"/>
    <property type="evidence" value="ECO:0007669"/>
    <property type="project" value="TreeGrafter"/>
</dbReference>
<dbReference type="GO" id="GO:0000978">
    <property type="term" value="F:RNA polymerase II cis-regulatory region sequence-specific DNA binding"/>
    <property type="evidence" value="ECO:0007669"/>
    <property type="project" value="TreeGrafter"/>
</dbReference>
<dbReference type="SMART" id="SM00430">
    <property type="entry name" value="HOLI"/>
    <property type="match status" value="1"/>
</dbReference>
<dbReference type="GO" id="GO:0000122">
    <property type="term" value="P:negative regulation of transcription by RNA polymerase II"/>
    <property type="evidence" value="ECO:0007669"/>
    <property type="project" value="TreeGrafter"/>
</dbReference>
<evidence type="ECO:0000259" key="12">
    <source>
        <dbReference type="PROSITE" id="PS51843"/>
    </source>
</evidence>
<dbReference type="EMBL" id="CAJFCW020000004">
    <property type="protein sequence ID" value="CAG9113410.1"/>
    <property type="molecule type" value="Genomic_DNA"/>
</dbReference>
<dbReference type="PROSITE" id="PS00031">
    <property type="entry name" value="NUCLEAR_REC_DBD_1"/>
    <property type="match status" value="1"/>
</dbReference>
<feature type="coiled-coil region" evidence="10">
    <location>
        <begin position="602"/>
        <end position="629"/>
    </location>
</feature>
<dbReference type="PROSITE" id="PS51843">
    <property type="entry name" value="NR_LBD"/>
    <property type="match status" value="1"/>
</dbReference>
<dbReference type="InterPro" id="IPR000536">
    <property type="entry name" value="Nucl_hrmn_rcpt_lig-bd"/>
</dbReference>
<keyword evidence="14" id="KW-1185">Reference proteome</keyword>
<evidence type="ECO:0000256" key="3">
    <source>
        <dbReference type="ARBA" id="ARBA00022771"/>
    </source>
</evidence>
<name>A0A811KZD8_9BILA</name>
<dbReference type="SUPFAM" id="SSF48508">
    <property type="entry name" value="Nuclear receptor ligand-binding domain"/>
    <property type="match status" value="1"/>
</dbReference>
<keyword evidence="10" id="KW-0175">Coiled coil</keyword>
<keyword evidence="7" id="KW-0804">Transcription</keyword>
<evidence type="ECO:0000256" key="2">
    <source>
        <dbReference type="ARBA" id="ARBA00022723"/>
    </source>
</evidence>
<dbReference type="Gene3D" id="3.30.50.10">
    <property type="entry name" value="Erythroid Transcription Factor GATA-1, subunit A"/>
    <property type="match status" value="1"/>
</dbReference>
<dbReference type="AlphaFoldDB" id="A0A811KZD8"/>
<dbReference type="OrthoDB" id="6355676at2759"/>
<comment type="caution">
    <text evidence="13">The sequence shown here is derived from an EMBL/GenBank/DDBJ whole genome shotgun (WGS) entry which is preliminary data.</text>
</comment>
<keyword evidence="4" id="KW-0862">Zinc</keyword>
<dbReference type="GO" id="GO:0045944">
    <property type="term" value="P:positive regulation of transcription by RNA polymerase II"/>
    <property type="evidence" value="ECO:0007669"/>
    <property type="project" value="TreeGrafter"/>
</dbReference>
<dbReference type="Proteomes" id="UP000783686">
    <property type="component" value="Unassembled WGS sequence"/>
</dbReference>
<evidence type="ECO:0000256" key="5">
    <source>
        <dbReference type="ARBA" id="ARBA00023015"/>
    </source>
</evidence>
<evidence type="ECO:0000256" key="6">
    <source>
        <dbReference type="ARBA" id="ARBA00023125"/>
    </source>
</evidence>
<evidence type="ECO:0000256" key="10">
    <source>
        <dbReference type="SAM" id="Coils"/>
    </source>
</evidence>
<dbReference type="InterPro" id="IPR035500">
    <property type="entry name" value="NHR-like_dom_sf"/>
</dbReference>
<dbReference type="PANTHER" id="PTHR24082">
    <property type="entry name" value="NUCLEAR HORMONE RECEPTOR"/>
    <property type="match status" value="1"/>
</dbReference>
<evidence type="ECO:0000256" key="9">
    <source>
        <dbReference type="ARBA" id="ARBA00023242"/>
    </source>
</evidence>
<organism evidence="13 14">
    <name type="scientific">Bursaphelenchus okinawaensis</name>
    <dbReference type="NCBI Taxonomy" id="465554"/>
    <lineage>
        <taxon>Eukaryota</taxon>
        <taxon>Metazoa</taxon>
        <taxon>Ecdysozoa</taxon>
        <taxon>Nematoda</taxon>
        <taxon>Chromadorea</taxon>
        <taxon>Rhabditida</taxon>
        <taxon>Tylenchina</taxon>
        <taxon>Tylenchomorpha</taxon>
        <taxon>Aphelenchoidea</taxon>
        <taxon>Aphelenchoididae</taxon>
        <taxon>Bursaphelenchus</taxon>
    </lineage>
</organism>
<dbReference type="InterPro" id="IPR001628">
    <property type="entry name" value="Znf_hrmn_rcpt"/>
</dbReference>
<dbReference type="InterPro" id="IPR050234">
    <property type="entry name" value="Nuclear_hormone_rcpt_NR1"/>
</dbReference>
<feature type="domain" description="NR LBD" evidence="12">
    <location>
        <begin position="417"/>
        <end position="650"/>
    </location>
</feature>
<reference evidence="13" key="1">
    <citation type="submission" date="2020-09" db="EMBL/GenBank/DDBJ databases">
        <authorList>
            <person name="Kikuchi T."/>
        </authorList>
    </citation>
    <scope>NUCLEOTIDE SEQUENCE</scope>
    <source>
        <strain evidence="13">SH1</strain>
    </source>
</reference>
<sequence length="650" mass="72580">MNEVEDVCKICGDKPIGFNFGVITCDSCRSFFRRCNGAEKALKCPFQSNCVITKESRRCCQACRLQKCYIKGMVHDESSRKRTLKPPKEAKNKSLKIVKSEAFPQLKTEPLARSQARCLCKCQCRFYPPDTPLVAAVDVWSSYDASYYPSSTKQVSSLEDSSFFDPKILLSSGTRNLANNGASDLSLLRGNDYNSSITTRLPVITTATTEGATNDILQHQELPRSSKVDQKVSPATVLSPNLSPYPSITLPSPINVPTVTYSSPSKSSMSTTISSTLLSAPSLQASTSSTASAFKNQLPASELELSQFLNSSQILNSLRTMNSGTMGNGALNSSTTNQSQTNYPNDFDPNALLNINYANAIQNSPLLSTLPNFYANALQYQSSESSFQHLSPMPSTSFYDALETQNSNGTAVVLDEENQLLMDELLEANGILKTPMELQLQDIENPEELPLKTVVRISDLAMRRIISMVKQLKLFRRTSYEDKIALLKGGLSELLILRGLMVFDPRKNAWIHNIHSGSQLISLHVDVLKKTPEEEHYDAHIRFLTSFDDEWRRNEFVMLILNGILLFNPNRPNIRNKEQIQASRVMYINLLKCYLDGFCGANRSSEEAFNNLLAKLDDLTELNRSLQRIYQSLNPDDLDPLLKELFADNK</sequence>
<dbReference type="SUPFAM" id="SSF57716">
    <property type="entry name" value="Glucocorticoid receptor-like (DNA-binding domain)"/>
    <property type="match status" value="1"/>
</dbReference>
<dbReference type="Proteomes" id="UP000614601">
    <property type="component" value="Unassembled WGS sequence"/>
</dbReference>
<keyword evidence="5" id="KW-0805">Transcription regulation</keyword>
<keyword evidence="6" id="KW-0238">DNA-binding</keyword>
<dbReference type="InterPro" id="IPR013088">
    <property type="entry name" value="Znf_NHR/GATA"/>
</dbReference>
<dbReference type="Pfam" id="PF00105">
    <property type="entry name" value="zf-C4"/>
    <property type="match status" value="1"/>
</dbReference>
<keyword evidence="9" id="KW-0539">Nucleus</keyword>
<dbReference type="PRINTS" id="PR00047">
    <property type="entry name" value="STROIDFINGER"/>
</dbReference>
<dbReference type="EMBL" id="CAJFDH010000004">
    <property type="protein sequence ID" value="CAD5220246.1"/>
    <property type="molecule type" value="Genomic_DNA"/>
</dbReference>